<feature type="compositionally biased region" description="Low complexity" evidence="3">
    <location>
        <begin position="18"/>
        <end position="33"/>
    </location>
</feature>
<feature type="compositionally biased region" description="Low complexity" evidence="3">
    <location>
        <begin position="62"/>
        <end position="72"/>
    </location>
</feature>
<dbReference type="InterPro" id="IPR036271">
    <property type="entry name" value="Tet_transcr_reg_TetR-rel_C_sf"/>
</dbReference>
<dbReference type="Gene3D" id="1.10.357.10">
    <property type="entry name" value="Tetracycline Repressor, domain 2"/>
    <property type="match status" value="1"/>
</dbReference>
<dbReference type="InterPro" id="IPR001647">
    <property type="entry name" value="HTH_TetR"/>
</dbReference>
<feature type="DNA-binding region" description="H-T-H motif" evidence="2">
    <location>
        <begin position="114"/>
        <end position="133"/>
    </location>
</feature>
<dbReference type="PROSITE" id="PS50977">
    <property type="entry name" value="HTH_TETR_2"/>
    <property type="match status" value="1"/>
</dbReference>
<evidence type="ECO:0000313" key="6">
    <source>
        <dbReference type="Proteomes" id="UP001500542"/>
    </source>
</evidence>
<evidence type="ECO:0000256" key="1">
    <source>
        <dbReference type="ARBA" id="ARBA00023125"/>
    </source>
</evidence>
<evidence type="ECO:0000313" key="5">
    <source>
        <dbReference type="EMBL" id="GAA0951448.1"/>
    </source>
</evidence>
<dbReference type="InterPro" id="IPR041678">
    <property type="entry name" value="TetR_C_16"/>
</dbReference>
<dbReference type="SUPFAM" id="SSF46689">
    <property type="entry name" value="Homeodomain-like"/>
    <property type="match status" value="1"/>
</dbReference>
<dbReference type="Proteomes" id="UP001500542">
    <property type="component" value="Unassembled WGS sequence"/>
</dbReference>
<dbReference type="PRINTS" id="PR00455">
    <property type="entry name" value="HTHTETR"/>
</dbReference>
<evidence type="ECO:0000256" key="3">
    <source>
        <dbReference type="SAM" id="MobiDB-lite"/>
    </source>
</evidence>
<accession>A0ABP4BL61</accession>
<dbReference type="EMBL" id="BAAAHK010000013">
    <property type="protein sequence ID" value="GAA0951448.1"/>
    <property type="molecule type" value="Genomic_DNA"/>
</dbReference>
<evidence type="ECO:0000259" key="4">
    <source>
        <dbReference type="PROSITE" id="PS50977"/>
    </source>
</evidence>
<name>A0ABP4BL61_9ACTN</name>
<dbReference type="Pfam" id="PF17920">
    <property type="entry name" value="TetR_C_16"/>
    <property type="match status" value="1"/>
</dbReference>
<feature type="domain" description="HTH tetR-type" evidence="4">
    <location>
        <begin position="91"/>
        <end position="151"/>
    </location>
</feature>
<proteinExistence type="predicted"/>
<sequence length="272" mass="28548">MSPQNAARPEPVDPGTPKPSASGAAAARGTARARAPKPAPRTVKPAAGMVKPAPGAVGTGDAAGRARPTKAAAGKRRAPSPRAPGRRPGGPDTRGEILRAARESFAGKGFTSTSLRAVAREAGVDAALVHHYFDSKDALFVESMALPIDPRQVAAHVLDGPREELGRRIITVFLGVWESAEGQQRMKAVLRSVVSSDDVARMMREGVTELIMQPVGQALGVPDASLRVSLVATQLIGLALTRYLIGLEPLASTEMPELIDRMAPVLQHYLTA</sequence>
<dbReference type="InterPro" id="IPR050109">
    <property type="entry name" value="HTH-type_TetR-like_transc_reg"/>
</dbReference>
<dbReference type="Gene3D" id="1.10.10.60">
    <property type="entry name" value="Homeodomain-like"/>
    <property type="match status" value="1"/>
</dbReference>
<dbReference type="PANTHER" id="PTHR30055">
    <property type="entry name" value="HTH-TYPE TRANSCRIPTIONAL REGULATOR RUTR"/>
    <property type="match status" value="1"/>
</dbReference>
<comment type="caution">
    <text evidence="5">The sequence shown here is derived from an EMBL/GenBank/DDBJ whole genome shotgun (WGS) entry which is preliminary data.</text>
</comment>
<dbReference type="InterPro" id="IPR009057">
    <property type="entry name" value="Homeodomain-like_sf"/>
</dbReference>
<gene>
    <name evidence="5" type="ORF">GCM10009554_52900</name>
</gene>
<keyword evidence="1 2" id="KW-0238">DNA-binding</keyword>
<reference evidence="6" key="1">
    <citation type="journal article" date="2019" name="Int. J. Syst. Evol. Microbiol.">
        <title>The Global Catalogue of Microorganisms (GCM) 10K type strain sequencing project: providing services to taxonomists for standard genome sequencing and annotation.</title>
        <authorList>
            <consortium name="The Broad Institute Genomics Platform"/>
            <consortium name="The Broad Institute Genome Sequencing Center for Infectious Disease"/>
            <person name="Wu L."/>
            <person name="Ma J."/>
        </authorList>
    </citation>
    <scope>NUCLEOTIDE SEQUENCE [LARGE SCALE GENOMIC DNA]</scope>
    <source>
        <strain evidence="6">JCM 10977</strain>
    </source>
</reference>
<keyword evidence="6" id="KW-1185">Reference proteome</keyword>
<protein>
    <recommendedName>
        <fullName evidence="4">HTH tetR-type domain-containing protein</fullName>
    </recommendedName>
</protein>
<feature type="region of interest" description="Disordered" evidence="3">
    <location>
        <begin position="1"/>
        <end position="94"/>
    </location>
</feature>
<dbReference type="Pfam" id="PF00440">
    <property type="entry name" value="TetR_N"/>
    <property type="match status" value="1"/>
</dbReference>
<evidence type="ECO:0000256" key="2">
    <source>
        <dbReference type="PROSITE-ProRule" id="PRU00335"/>
    </source>
</evidence>
<organism evidence="5 6">
    <name type="scientific">Kribbella koreensis</name>
    <dbReference type="NCBI Taxonomy" id="57909"/>
    <lineage>
        <taxon>Bacteria</taxon>
        <taxon>Bacillati</taxon>
        <taxon>Actinomycetota</taxon>
        <taxon>Actinomycetes</taxon>
        <taxon>Propionibacteriales</taxon>
        <taxon>Kribbellaceae</taxon>
        <taxon>Kribbella</taxon>
    </lineage>
</organism>
<dbReference type="RefSeq" id="WP_343975583.1">
    <property type="nucleotide sequence ID" value="NZ_BAAAHK010000013.1"/>
</dbReference>
<dbReference type="SUPFAM" id="SSF48498">
    <property type="entry name" value="Tetracyclin repressor-like, C-terminal domain"/>
    <property type="match status" value="1"/>
</dbReference>
<dbReference type="PANTHER" id="PTHR30055:SF235">
    <property type="entry name" value="TRANSCRIPTIONAL REGULATORY PROTEIN"/>
    <property type="match status" value="1"/>
</dbReference>